<dbReference type="STRING" id="4846.A0A367KQC2"/>
<evidence type="ECO:0000256" key="1">
    <source>
        <dbReference type="SAM" id="SignalP"/>
    </source>
</evidence>
<evidence type="ECO:0000313" key="3">
    <source>
        <dbReference type="Proteomes" id="UP000253551"/>
    </source>
</evidence>
<feature type="chain" id="PRO_5016727407" evidence="1">
    <location>
        <begin position="20"/>
        <end position="268"/>
    </location>
</feature>
<gene>
    <name evidence="2" type="ORF">CU098_012982</name>
</gene>
<organism evidence="2 3">
    <name type="scientific">Rhizopus stolonifer</name>
    <name type="common">Rhizopus nigricans</name>
    <dbReference type="NCBI Taxonomy" id="4846"/>
    <lineage>
        <taxon>Eukaryota</taxon>
        <taxon>Fungi</taxon>
        <taxon>Fungi incertae sedis</taxon>
        <taxon>Mucoromycota</taxon>
        <taxon>Mucoromycotina</taxon>
        <taxon>Mucoromycetes</taxon>
        <taxon>Mucorales</taxon>
        <taxon>Mucorineae</taxon>
        <taxon>Rhizopodaceae</taxon>
        <taxon>Rhizopus</taxon>
    </lineage>
</organism>
<protein>
    <submittedName>
        <fullName evidence="2">Uncharacterized protein</fullName>
    </submittedName>
</protein>
<dbReference type="AlphaFoldDB" id="A0A367KQC2"/>
<accession>A0A367KQC2</accession>
<comment type="caution">
    <text evidence="2">The sequence shown here is derived from an EMBL/GenBank/DDBJ whole genome shotgun (WGS) entry which is preliminary data.</text>
</comment>
<name>A0A367KQC2_RHIST</name>
<keyword evidence="3" id="KW-1185">Reference proteome</keyword>
<proteinExistence type="predicted"/>
<evidence type="ECO:0000313" key="2">
    <source>
        <dbReference type="EMBL" id="RCI04379.1"/>
    </source>
</evidence>
<sequence length="268" mass="31089">MKIIRCLFLLAVLISSIQTLPVIFSSRITQEEESIETVVEDECPETEYGIVVEHFSQLIATHWQFDHLDTIISNTYRMIAEQFQQHIQITTLSDRRDYAETMDLEILHAQIFGAIQAHTEGSLPLAWDGLADKLSKQALEGYIRNKSLEYCTLSDDLVSSTCLRQKAEQLSNEMEEYIRVSLEEIYTTLDDEILPELLTKTSNDLVHILDYFNRIFFFEENEHLSLHVLPWTQQQDVLKAQLIPLLSTFDNDNHPTDFFSQYVCFSKA</sequence>
<dbReference type="Proteomes" id="UP000253551">
    <property type="component" value="Unassembled WGS sequence"/>
</dbReference>
<keyword evidence="1" id="KW-0732">Signal</keyword>
<reference evidence="2 3" key="1">
    <citation type="journal article" date="2018" name="G3 (Bethesda)">
        <title>Phylogenetic and Phylogenomic Definition of Rhizopus Species.</title>
        <authorList>
            <person name="Gryganskyi A.P."/>
            <person name="Golan J."/>
            <person name="Dolatabadi S."/>
            <person name="Mondo S."/>
            <person name="Robb S."/>
            <person name="Idnurm A."/>
            <person name="Muszewska A."/>
            <person name="Steczkiewicz K."/>
            <person name="Masonjones S."/>
            <person name="Liao H.L."/>
            <person name="Gajdeczka M.T."/>
            <person name="Anike F."/>
            <person name="Vuek A."/>
            <person name="Anishchenko I.M."/>
            <person name="Voigt K."/>
            <person name="de Hoog G.S."/>
            <person name="Smith M.E."/>
            <person name="Heitman J."/>
            <person name="Vilgalys R."/>
            <person name="Stajich J.E."/>
        </authorList>
    </citation>
    <scope>NUCLEOTIDE SEQUENCE [LARGE SCALE GENOMIC DNA]</scope>
    <source>
        <strain evidence="2 3">LSU 92-RS-03</strain>
    </source>
</reference>
<dbReference type="OrthoDB" id="2263825at2759"/>
<dbReference type="EMBL" id="PJQM01000699">
    <property type="protein sequence ID" value="RCI04379.1"/>
    <property type="molecule type" value="Genomic_DNA"/>
</dbReference>
<feature type="signal peptide" evidence="1">
    <location>
        <begin position="1"/>
        <end position="19"/>
    </location>
</feature>